<dbReference type="FunFam" id="1.10.8.270:FF:000025">
    <property type="entry name" value="TBC1 domain family member 15-like"/>
    <property type="match status" value="1"/>
</dbReference>
<feature type="domain" description="Rab-GAP TBC" evidence="2">
    <location>
        <begin position="1"/>
        <end position="282"/>
    </location>
</feature>
<accession>A0A426ZNK6</accession>
<protein>
    <recommendedName>
        <fullName evidence="2">Rab-GAP TBC domain-containing protein</fullName>
    </recommendedName>
</protein>
<gene>
    <name evidence="3" type="ORF">B296_00041026</name>
</gene>
<feature type="region of interest" description="Disordered" evidence="1">
    <location>
        <begin position="59"/>
        <end position="87"/>
    </location>
</feature>
<feature type="compositionally biased region" description="Basic and acidic residues" evidence="1">
    <location>
        <begin position="264"/>
        <end position="282"/>
    </location>
</feature>
<dbReference type="AlphaFoldDB" id="A0A426ZNK6"/>
<dbReference type="InterPro" id="IPR000195">
    <property type="entry name" value="Rab-GAP-TBC_dom"/>
</dbReference>
<evidence type="ECO:0000256" key="1">
    <source>
        <dbReference type="SAM" id="MobiDB-lite"/>
    </source>
</evidence>
<organism evidence="3 4">
    <name type="scientific">Ensete ventricosum</name>
    <name type="common">Abyssinian banana</name>
    <name type="synonym">Musa ensete</name>
    <dbReference type="NCBI Taxonomy" id="4639"/>
    <lineage>
        <taxon>Eukaryota</taxon>
        <taxon>Viridiplantae</taxon>
        <taxon>Streptophyta</taxon>
        <taxon>Embryophyta</taxon>
        <taxon>Tracheophyta</taxon>
        <taxon>Spermatophyta</taxon>
        <taxon>Magnoliopsida</taxon>
        <taxon>Liliopsida</taxon>
        <taxon>Zingiberales</taxon>
        <taxon>Musaceae</taxon>
        <taxon>Ensete</taxon>
    </lineage>
</organism>
<dbReference type="PANTHER" id="PTHR22957">
    <property type="entry name" value="TBC1 DOMAIN FAMILY MEMBER GTPASE-ACTIVATING PROTEIN"/>
    <property type="match status" value="1"/>
</dbReference>
<comment type="caution">
    <text evidence="3">The sequence shown here is derived from an EMBL/GenBank/DDBJ whole genome shotgun (WGS) entry which is preliminary data.</text>
</comment>
<reference evidence="3 4" key="1">
    <citation type="journal article" date="2014" name="Agronomy (Basel)">
        <title>A Draft Genome Sequence for Ensete ventricosum, the Drought-Tolerant Tree Against Hunger.</title>
        <authorList>
            <person name="Harrison J."/>
            <person name="Moore K.A."/>
            <person name="Paszkiewicz K."/>
            <person name="Jones T."/>
            <person name="Grant M."/>
            <person name="Ambacheew D."/>
            <person name="Muzemil S."/>
            <person name="Studholme D.J."/>
        </authorList>
    </citation>
    <scope>NUCLEOTIDE SEQUENCE [LARGE SCALE GENOMIC DNA]</scope>
</reference>
<feature type="non-terminal residue" evidence="3">
    <location>
        <position position="1"/>
    </location>
</feature>
<sequence>GVHPTIKGVVWEFLLGCYDPKSTFDERTQLRQNRRSEYERLKSQCKEMENTVGSGKMITTPVISEDGQPIENPSSNGANLGEVQLPDNKTDNVTQDKEVIQWKLTLHQIGLDVVRTDRALQYYETPENQARLWDILAVYSWIDKEIGYCQGMSDLCSPIIIVIENEADAFWCFEHLMRRVVCIFLIYLAIWEKGLDDGGTTSNLGLMMRVILEVDGILMSHIPYGWKGIANETLKRRREWEGGKKTKEALRREEGETEKEEEQGESKLKEEKYRHNREFRMS</sequence>
<evidence type="ECO:0000259" key="2">
    <source>
        <dbReference type="PROSITE" id="PS50086"/>
    </source>
</evidence>
<dbReference type="PROSITE" id="PS50086">
    <property type="entry name" value="TBC_RABGAP"/>
    <property type="match status" value="1"/>
</dbReference>
<name>A0A426ZNK6_ENSVE</name>
<dbReference type="Pfam" id="PF00566">
    <property type="entry name" value="RabGAP-TBC"/>
    <property type="match status" value="1"/>
</dbReference>
<dbReference type="Gene3D" id="1.10.8.270">
    <property type="entry name" value="putative rabgap domain of human tbc1 domain family member 14 like domains"/>
    <property type="match status" value="1"/>
</dbReference>
<dbReference type="EMBL" id="AMZH03005787">
    <property type="protein sequence ID" value="RRT65514.1"/>
    <property type="molecule type" value="Genomic_DNA"/>
</dbReference>
<dbReference type="InterPro" id="IPR035969">
    <property type="entry name" value="Rab-GAP_TBC_sf"/>
</dbReference>
<dbReference type="Proteomes" id="UP000287651">
    <property type="component" value="Unassembled WGS sequence"/>
</dbReference>
<dbReference type="SUPFAM" id="SSF47923">
    <property type="entry name" value="Ypt/Rab-GAP domain of gyp1p"/>
    <property type="match status" value="1"/>
</dbReference>
<evidence type="ECO:0000313" key="4">
    <source>
        <dbReference type="Proteomes" id="UP000287651"/>
    </source>
</evidence>
<dbReference type="SMART" id="SM00164">
    <property type="entry name" value="TBC"/>
    <property type="match status" value="1"/>
</dbReference>
<dbReference type="GO" id="GO:0005096">
    <property type="term" value="F:GTPase activator activity"/>
    <property type="evidence" value="ECO:0007669"/>
    <property type="project" value="TreeGrafter"/>
</dbReference>
<feature type="compositionally biased region" description="Basic and acidic residues" evidence="1">
    <location>
        <begin position="239"/>
        <end position="254"/>
    </location>
</feature>
<proteinExistence type="predicted"/>
<dbReference type="PANTHER" id="PTHR22957:SF697">
    <property type="entry name" value="OS02G0810500 PROTEIN"/>
    <property type="match status" value="1"/>
</dbReference>
<feature type="region of interest" description="Disordered" evidence="1">
    <location>
        <begin position="239"/>
        <end position="282"/>
    </location>
</feature>
<evidence type="ECO:0000313" key="3">
    <source>
        <dbReference type="EMBL" id="RRT65514.1"/>
    </source>
</evidence>